<gene>
    <name evidence="1" type="ORF">DSO57_1009886</name>
</gene>
<evidence type="ECO:0000313" key="1">
    <source>
        <dbReference type="EMBL" id="KAJ9070277.1"/>
    </source>
</evidence>
<reference evidence="1" key="1">
    <citation type="submission" date="2022-04" db="EMBL/GenBank/DDBJ databases">
        <title>Genome of the entomopathogenic fungus Entomophthora muscae.</title>
        <authorList>
            <person name="Elya C."/>
            <person name="Lovett B.R."/>
            <person name="Lee E."/>
            <person name="Macias A.M."/>
            <person name="Hajek A.E."/>
            <person name="De Bivort B.L."/>
            <person name="Kasson M.T."/>
            <person name="De Fine Licht H.H."/>
            <person name="Stajich J.E."/>
        </authorList>
    </citation>
    <scope>NUCLEOTIDE SEQUENCE</scope>
    <source>
        <strain evidence="1">Berkeley</strain>
    </source>
</reference>
<keyword evidence="2" id="KW-1185">Reference proteome</keyword>
<name>A0ACC2T7L5_9FUNG</name>
<proteinExistence type="predicted"/>
<dbReference type="Proteomes" id="UP001165960">
    <property type="component" value="Unassembled WGS sequence"/>
</dbReference>
<dbReference type="EMBL" id="QTSX02003582">
    <property type="protein sequence ID" value="KAJ9070277.1"/>
    <property type="molecule type" value="Genomic_DNA"/>
</dbReference>
<accession>A0ACC2T7L5</accession>
<sequence>MNLWFEQILTYLVLVIFHLNSSQLDHQAPAPSGDQPANPSQALYCPPGAPFEPVHFTKYLPNPTYAEYDLKTILIANPLARTRETKYIGREGKRIKVPPLFFKDKYNNLPAYFVPMTPPLTPQPNCPMETPASAKTTSTQLFGVLYITLTGMVETMVPNSGPWSLLGQSISYIIKLPPILWWAFSSGLAVFCPKSTNASTYAWLPEKGVGNKNGLQVVLQVGGVGWVFGKMHRSKGGSRGMV</sequence>
<evidence type="ECO:0000313" key="2">
    <source>
        <dbReference type="Proteomes" id="UP001165960"/>
    </source>
</evidence>
<protein>
    <submittedName>
        <fullName evidence="1">Uncharacterized protein</fullName>
    </submittedName>
</protein>
<organism evidence="1 2">
    <name type="scientific">Entomophthora muscae</name>
    <dbReference type="NCBI Taxonomy" id="34485"/>
    <lineage>
        <taxon>Eukaryota</taxon>
        <taxon>Fungi</taxon>
        <taxon>Fungi incertae sedis</taxon>
        <taxon>Zoopagomycota</taxon>
        <taxon>Entomophthoromycotina</taxon>
        <taxon>Entomophthoromycetes</taxon>
        <taxon>Entomophthorales</taxon>
        <taxon>Entomophthoraceae</taxon>
        <taxon>Entomophthora</taxon>
    </lineage>
</organism>
<comment type="caution">
    <text evidence="1">The sequence shown here is derived from an EMBL/GenBank/DDBJ whole genome shotgun (WGS) entry which is preliminary data.</text>
</comment>